<keyword evidence="6" id="KW-1185">Reference proteome</keyword>
<dbReference type="AlphaFoldDB" id="A0A1I1N2L4"/>
<organism evidence="5 6">
    <name type="scientific">Flexibacter flexilis DSM 6793</name>
    <dbReference type="NCBI Taxonomy" id="927664"/>
    <lineage>
        <taxon>Bacteria</taxon>
        <taxon>Pseudomonadati</taxon>
        <taxon>Bacteroidota</taxon>
        <taxon>Cytophagia</taxon>
        <taxon>Cytophagales</taxon>
        <taxon>Flexibacteraceae</taxon>
        <taxon>Flexibacter</taxon>
    </lineage>
</organism>
<comment type="function">
    <text evidence="4">One of the early assembly proteins it binds 23S rRNA. One of the proteins that surrounds the polypeptide exit tunnel on the outside of the ribosome. Forms the main docking site for trigger factor binding to the ribosome.</text>
</comment>
<evidence type="ECO:0000256" key="3">
    <source>
        <dbReference type="ARBA" id="ARBA00023274"/>
    </source>
</evidence>
<dbReference type="GO" id="GO:0019843">
    <property type="term" value="F:rRNA binding"/>
    <property type="evidence" value="ECO:0007669"/>
    <property type="project" value="UniProtKB-UniRule"/>
</dbReference>
<dbReference type="InterPro" id="IPR012677">
    <property type="entry name" value="Nucleotide-bd_a/b_plait_sf"/>
</dbReference>
<comment type="subunit">
    <text evidence="4">Part of the 50S ribosomal subunit. Contacts protein L29, and trigger factor when it is bound to the ribosome.</text>
</comment>
<dbReference type="EMBL" id="FOLE01000011">
    <property type="protein sequence ID" value="SFC88040.1"/>
    <property type="molecule type" value="Genomic_DNA"/>
</dbReference>
<accession>A0A1I1N2L4</accession>
<evidence type="ECO:0000313" key="5">
    <source>
        <dbReference type="EMBL" id="SFC88040.1"/>
    </source>
</evidence>
<dbReference type="STRING" id="927664.SAMN05421780_11171"/>
<dbReference type="RefSeq" id="WP_091515682.1">
    <property type="nucleotide sequence ID" value="NZ_FOLE01000011.1"/>
</dbReference>
<dbReference type="Proteomes" id="UP000199514">
    <property type="component" value="Unassembled WGS sequence"/>
</dbReference>
<name>A0A1I1N2L4_9BACT</name>
<dbReference type="SUPFAM" id="SSF54189">
    <property type="entry name" value="Ribosomal proteins S24e, L23 and L15e"/>
    <property type="match status" value="1"/>
</dbReference>
<evidence type="ECO:0000256" key="4">
    <source>
        <dbReference type="HAMAP-Rule" id="MF_01369"/>
    </source>
</evidence>
<evidence type="ECO:0000256" key="1">
    <source>
        <dbReference type="ARBA" id="ARBA00006700"/>
    </source>
</evidence>
<evidence type="ECO:0000256" key="2">
    <source>
        <dbReference type="ARBA" id="ARBA00022980"/>
    </source>
</evidence>
<sequence length="95" mass="10625">MSILKKPITNEKAVSLHEKGIYSFVVEKSANKIEIKKAVEQMYGVNVDKVRTMIAIGKTKNRMTNGRFIAGRKASYKKAIVTLSQGEIIDFYSGI</sequence>
<dbReference type="Gene3D" id="3.30.70.330">
    <property type="match status" value="1"/>
</dbReference>
<dbReference type="GO" id="GO:0003735">
    <property type="term" value="F:structural constituent of ribosome"/>
    <property type="evidence" value="ECO:0007669"/>
    <property type="project" value="InterPro"/>
</dbReference>
<comment type="similarity">
    <text evidence="1 4">Belongs to the universal ribosomal protein uL23 family.</text>
</comment>
<dbReference type="InterPro" id="IPR012678">
    <property type="entry name" value="Ribosomal_uL23/eL15/eS24_sf"/>
</dbReference>
<dbReference type="OrthoDB" id="9797862at2"/>
<keyword evidence="4" id="KW-0699">rRNA-binding</keyword>
<evidence type="ECO:0000313" key="6">
    <source>
        <dbReference type="Proteomes" id="UP000199514"/>
    </source>
</evidence>
<dbReference type="GO" id="GO:0005840">
    <property type="term" value="C:ribosome"/>
    <property type="evidence" value="ECO:0007669"/>
    <property type="project" value="UniProtKB-KW"/>
</dbReference>
<keyword evidence="2 4" id="KW-0689">Ribosomal protein</keyword>
<dbReference type="GO" id="GO:0006412">
    <property type="term" value="P:translation"/>
    <property type="evidence" value="ECO:0007669"/>
    <property type="project" value="UniProtKB-UniRule"/>
</dbReference>
<keyword evidence="4" id="KW-0694">RNA-binding</keyword>
<dbReference type="HAMAP" id="MF_01369_B">
    <property type="entry name" value="Ribosomal_uL23_B"/>
    <property type="match status" value="1"/>
</dbReference>
<gene>
    <name evidence="4" type="primary">rplW</name>
    <name evidence="5" type="ORF">SAMN05421780_11171</name>
</gene>
<dbReference type="Pfam" id="PF00276">
    <property type="entry name" value="Ribosomal_L23"/>
    <property type="match status" value="1"/>
</dbReference>
<dbReference type="PANTHER" id="PTHR11620">
    <property type="entry name" value="60S RIBOSOMAL PROTEIN L23A"/>
    <property type="match status" value="1"/>
</dbReference>
<dbReference type="InterPro" id="IPR013025">
    <property type="entry name" value="Ribosomal_uL23-like"/>
</dbReference>
<protein>
    <recommendedName>
        <fullName evidence="4">Large ribosomal subunit protein uL23</fullName>
    </recommendedName>
</protein>
<keyword evidence="3 4" id="KW-0687">Ribonucleoprotein</keyword>
<proteinExistence type="inferred from homology"/>
<dbReference type="NCBIfam" id="NF004363">
    <property type="entry name" value="PRK05738.2-4"/>
    <property type="match status" value="1"/>
</dbReference>
<reference evidence="5 6" key="1">
    <citation type="submission" date="2016-10" db="EMBL/GenBank/DDBJ databases">
        <authorList>
            <person name="de Groot N.N."/>
        </authorList>
    </citation>
    <scope>NUCLEOTIDE SEQUENCE [LARGE SCALE GENOMIC DNA]</scope>
    <source>
        <strain evidence="5 6">DSM 6793</strain>
    </source>
</reference>
<dbReference type="GO" id="GO:1990904">
    <property type="term" value="C:ribonucleoprotein complex"/>
    <property type="evidence" value="ECO:0007669"/>
    <property type="project" value="UniProtKB-KW"/>
</dbReference>